<keyword evidence="10" id="KW-0732">Signal</keyword>
<comment type="catalytic activity">
    <reaction evidence="6 8">
        <text>L-methionyl-[protein] + [thioredoxin]-disulfide + H2O = L-methionyl-(R)-S-oxide-[protein] + [thioredoxin]-dithiol</text>
        <dbReference type="Rhea" id="RHEA:24164"/>
        <dbReference type="Rhea" id="RHEA-COMP:10698"/>
        <dbReference type="Rhea" id="RHEA-COMP:10700"/>
        <dbReference type="Rhea" id="RHEA-COMP:12313"/>
        <dbReference type="Rhea" id="RHEA-COMP:12314"/>
        <dbReference type="ChEBI" id="CHEBI:15377"/>
        <dbReference type="ChEBI" id="CHEBI:16044"/>
        <dbReference type="ChEBI" id="CHEBI:29950"/>
        <dbReference type="ChEBI" id="CHEBI:45764"/>
        <dbReference type="ChEBI" id="CHEBI:50058"/>
        <dbReference type="EC" id="1.8.4.12"/>
    </reaction>
</comment>
<comment type="caution">
    <text evidence="8">Lacks conserved residue(s) required for the propagation of feature annotation.</text>
</comment>
<sequence>MKRTILVVLTALFSAMLLPRTSGVRAETLVTKNEGEDMKNLKEIYFAGGCFWGVEEYFSRIPGVRDAVSGYANGHTENPTYREVCSGLTGHAEAVRVSYDPRLVSLETLTEQFFHIIDPTVRDRQGNDAGRQYRTGVYYADAAEREPLERIFAAEQKKYKQKIVTELAPLENFFAAEEYHQDYLKKNPGGYCHVDFSALDGLKAKAPPAPERKYAKPSAAELRKKLTPTQYAVTQEAATERPFANEYFDNREPGLYVDVATGAPLFSSEAKFDSGCGWPSFSKPIDPAAVAERHDDSYGMSRTEVRSQTGDSHLGHVFDDGPRDKGGLRYCINSAALRFIPYDKLDEEGYGEFKHLCESYDKR</sequence>
<dbReference type="InterPro" id="IPR002569">
    <property type="entry name" value="Met_Sox_Rdtase_MsrA_dom"/>
</dbReference>
<reference evidence="12 13" key="1">
    <citation type="submission" date="2009-12" db="EMBL/GenBank/DDBJ databases">
        <authorList>
            <person name="Shrivastava S."/>
            <person name="Madupu R."/>
            <person name="Durkin A.S."/>
            <person name="Torralba M."/>
            <person name="Methe B."/>
            <person name="Sutton G.G."/>
            <person name="Strausberg R.L."/>
            <person name="Nelson K.E."/>
        </authorList>
    </citation>
    <scope>NUCLEOTIDE SEQUENCE [LARGE SCALE GENOMIC DNA]</scope>
    <source>
        <strain evidence="12 13">W5455</strain>
    </source>
</reference>
<dbReference type="RefSeq" id="WP_009166091.1">
    <property type="nucleotide sequence ID" value="NZ_ADFP01000135.1"/>
</dbReference>
<dbReference type="SUPFAM" id="SSF51316">
    <property type="entry name" value="Mss4-like"/>
    <property type="match status" value="1"/>
</dbReference>
<dbReference type="PROSITE" id="PS51790">
    <property type="entry name" value="MSRB"/>
    <property type="match status" value="1"/>
</dbReference>
<gene>
    <name evidence="8 12" type="primary">msrB</name>
    <name evidence="9" type="synonym">msrA</name>
    <name evidence="12" type="ORF">HMPREF7215_0127</name>
</gene>
<dbReference type="Gene3D" id="2.170.150.20">
    <property type="entry name" value="Peptide methionine sulfoxide reductase"/>
    <property type="match status" value="1"/>
</dbReference>
<organism evidence="12 13">
    <name type="scientific">Pyramidobacter piscolens W5455</name>
    <dbReference type="NCBI Taxonomy" id="352165"/>
    <lineage>
        <taxon>Bacteria</taxon>
        <taxon>Thermotogati</taxon>
        <taxon>Synergistota</taxon>
        <taxon>Synergistia</taxon>
        <taxon>Synergistales</taxon>
        <taxon>Dethiosulfovibrionaceae</taxon>
        <taxon>Pyramidobacter</taxon>
    </lineage>
</organism>
<evidence type="ECO:0000256" key="8">
    <source>
        <dbReference type="HAMAP-Rule" id="MF_01400"/>
    </source>
</evidence>
<evidence type="ECO:0000313" key="12">
    <source>
        <dbReference type="EMBL" id="EFB89366.1"/>
    </source>
</evidence>
<evidence type="ECO:0000256" key="6">
    <source>
        <dbReference type="ARBA" id="ARBA00048488"/>
    </source>
</evidence>
<evidence type="ECO:0000256" key="10">
    <source>
        <dbReference type="SAM" id="SignalP"/>
    </source>
</evidence>
<dbReference type="InterPro" id="IPR011057">
    <property type="entry name" value="Mss4-like_sf"/>
</dbReference>
<dbReference type="HAMAP" id="MF_01400">
    <property type="entry name" value="MsrB"/>
    <property type="match status" value="1"/>
</dbReference>
<evidence type="ECO:0000256" key="5">
    <source>
        <dbReference type="ARBA" id="ARBA00047806"/>
    </source>
</evidence>
<name>A0ABP2HQW4_9BACT</name>
<dbReference type="EMBL" id="ADFP01000135">
    <property type="protein sequence ID" value="EFB89366.1"/>
    <property type="molecule type" value="Genomic_DNA"/>
</dbReference>
<keyword evidence="4" id="KW-0511">Multifunctional enzyme</keyword>
<dbReference type="Gene3D" id="3.30.1060.10">
    <property type="entry name" value="Peptide methionine sulphoxide reductase MsrA"/>
    <property type="match status" value="1"/>
</dbReference>
<comment type="function">
    <text evidence="9">Has an important function as a repair enzyme for proteins that have been inactivated by oxidation. Catalyzes the reversible oxidation-reduction of methionine sulfoxide in proteins to methionine.</text>
</comment>
<dbReference type="PANTHER" id="PTHR10173">
    <property type="entry name" value="METHIONINE SULFOXIDE REDUCTASE"/>
    <property type="match status" value="1"/>
</dbReference>
<dbReference type="Proteomes" id="UP000006462">
    <property type="component" value="Unassembled WGS sequence"/>
</dbReference>
<feature type="active site" description="Nucleophile" evidence="8">
    <location>
        <position position="331"/>
    </location>
</feature>
<comment type="similarity">
    <text evidence="2">In the N-terminal section; belongs to the MsrA Met sulfoxide reductase family.</text>
</comment>
<feature type="domain" description="MsrB" evidence="11">
    <location>
        <begin position="219"/>
        <end position="342"/>
    </location>
</feature>
<dbReference type="GO" id="GO:0016491">
    <property type="term" value="F:oxidoreductase activity"/>
    <property type="evidence" value="ECO:0007669"/>
    <property type="project" value="UniProtKB-KW"/>
</dbReference>
<comment type="similarity">
    <text evidence="8">Belongs to the MsrB Met sulfoxide reductase family.</text>
</comment>
<dbReference type="Pfam" id="PF01625">
    <property type="entry name" value="PMSR"/>
    <property type="match status" value="1"/>
</dbReference>
<feature type="chain" id="PRO_5046766760" description="Multifunctional fusion protein" evidence="10">
    <location>
        <begin position="27"/>
        <end position="363"/>
    </location>
</feature>
<dbReference type="InterPro" id="IPR002579">
    <property type="entry name" value="Met_Sox_Rdtase_MsrB_dom"/>
</dbReference>
<dbReference type="EC" id="1.8.4.12" evidence="8"/>
<evidence type="ECO:0000256" key="2">
    <source>
        <dbReference type="ARBA" id="ARBA00011017"/>
    </source>
</evidence>
<evidence type="ECO:0000256" key="3">
    <source>
        <dbReference type="ARBA" id="ARBA00023002"/>
    </source>
</evidence>
<keyword evidence="13" id="KW-1185">Reference proteome</keyword>
<dbReference type="InterPro" id="IPR028427">
    <property type="entry name" value="Met_Sox_Rdtase_MsrB"/>
</dbReference>
<dbReference type="PANTHER" id="PTHR10173:SF52">
    <property type="entry name" value="METHIONINE-R-SULFOXIDE REDUCTASE B1"/>
    <property type="match status" value="1"/>
</dbReference>
<comment type="caution">
    <text evidence="12">The sequence shown here is derived from an EMBL/GenBank/DDBJ whole genome shotgun (WGS) entry which is preliminary data.</text>
</comment>
<accession>A0ABP2HQW4</accession>
<dbReference type="InterPro" id="IPR036509">
    <property type="entry name" value="Met_Sox_Rdtase_MsrA_sf"/>
</dbReference>
<dbReference type="NCBIfam" id="TIGR00357">
    <property type="entry name" value="peptide-methionine (R)-S-oxide reductase MsrB"/>
    <property type="match status" value="1"/>
</dbReference>
<dbReference type="NCBIfam" id="TIGR00401">
    <property type="entry name" value="msrA"/>
    <property type="match status" value="1"/>
</dbReference>
<comment type="catalytic activity">
    <reaction evidence="7 9">
        <text>[thioredoxin]-disulfide + L-methionine + H2O = L-methionine (S)-S-oxide + [thioredoxin]-dithiol</text>
        <dbReference type="Rhea" id="RHEA:19993"/>
        <dbReference type="Rhea" id="RHEA-COMP:10698"/>
        <dbReference type="Rhea" id="RHEA-COMP:10700"/>
        <dbReference type="ChEBI" id="CHEBI:15377"/>
        <dbReference type="ChEBI" id="CHEBI:29950"/>
        <dbReference type="ChEBI" id="CHEBI:50058"/>
        <dbReference type="ChEBI" id="CHEBI:57844"/>
        <dbReference type="ChEBI" id="CHEBI:58772"/>
        <dbReference type="EC" id="1.8.4.11"/>
    </reaction>
</comment>
<protein>
    <recommendedName>
        <fullName evidence="8 9">Multifunctional fusion protein</fullName>
    </recommendedName>
    <domain>
        <recommendedName>
            <fullName evidence="9">Peptide methionine sulfoxide reductase MsrA</fullName>
            <shortName evidence="9">Protein-methionine-S-oxide reductase</shortName>
            <ecNumber evidence="9">1.8.4.11</ecNumber>
        </recommendedName>
        <alternativeName>
            <fullName evidence="9">Peptide-methionine (S)-S-oxide reductase</fullName>
            <shortName evidence="9">Peptide Met(O) reductase</shortName>
        </alternativeName>
    </domain>
    <domain>
        <recommendedName>
            <fullName evidence="8">Peptide methionine sulfoxide reductase MsrB</fullName>
            <ecNumber evidence="8">1.8.4.12</ecNumber>
        </recommendedName>
        <alternativeName>
            <fullName evidence="8">Peptide-methionine (R)-S-oxide reductase</fullName>
        </alternativeName>
    </domain>
</protein>
<dbReference type="SUPFAM" id="SSF55068">
    <property type="entry name" value="Peptide methionine sulfoxide reductase"/>
    <property type="match status" value="1"/>
</dbReference>
<dbReference type="Pfam" id="PF01641">
    <property type="entry name" value="SelR"/>
    <property type="match status" value="1"/>
</dbReference>
<comment type="similarity">
    <text evidence="1">In the C-terminal section; belongs to the MsrB Met sulfoxide reductase family.</text>
</comment>
<evidence type="ECO:0000256" key="1">
    <source>
        <dbReference type="ARBA" id="ARBA00008076"/>
    </source>
</evidence>
<dbReference type="HAMAP" id="MF_01401">
    <property type="entry name" value="MsrA"/>
    <property type="match status" value="1"/>
</dbReference>
<feature type="signal peptide" evidence="10">
    <location>
        <begin position="1"/>
        <end position="26"/>
    </location>
</feature>
<evidence type="ECO:0000256" key="4">
    <source>
        <dbReference type="ARBA" id="ARBA00023268"/>
    </source>
</evidence>
<dbReference type="EC" id="1.8.4.11" evidence="9"/>
<proteinExistence type="inferred from homology"/>
<evidence type="ECO:0000256" key="7">
    <source>
        <dbReference type="ARBA" id="ARBA00048782"/>
    </source>
</evidence>
<evidence type="ECO:0000313" key="13">
    <source>
        <dbReference type="Proteomes" id="UP000006462"/>
    </source>
</evidence>
<evidence type="ECO:0000256" key="9">
    <source>
        <dbReference type="HAMAP-Rule" id="MF_01401"/>
    </source>
</evidence>
<evidence type="ECO:0000259" key="11">
    <source>
        <dbReference type="PROSITE" id="PS51790"/>
    </source>
</evidence>
<keyword evidence="3 8" id="KW-0560">Oxidoreductase</keyword>
<comment type="catalytic activity">
    <reaction evidence="5 9">
        <text>L-methionyl-[protein] + [thioredoxin]-disulfide + H2O = L-methionyl-(S)-S-oxide-[protein] + [thioredoxin]-dithiol</text>
        <dbReference type="Rhea" id="RHEA:14217"/>
        <dbReference type="Rhea" id="RHEA-COMP:10698"/>
        <dbReference type="Rhea" id="RHEA-COMP:10700"/>
        <dbReference type="Rhea" id="RHEA-COMP:12313"/>
        <dbReference type="Rhea" id="RHEA-COMP:12315"/>
        <dbReference type="ChEBI" id="CHEBI:15377"/>
        <dbReference type="ChEBI" id="CHEBI:16044"/>
        <dbReference type="ChEBI" id="CHEBI:29950"/>
        <dbReference type="ChEBI" id="CHEBI:44120"/>
        <dbReference type="ChEBI" id="CHEBI:50058"/>
        <dbReference type="EC" id="1.8.4.11"/>
    </reaction>
</comment>
<comment type="similarity">
    <text evidence="9">Belongs to the MsrA Met sulfoxide reductase family.</text>
</comment>
<feature type="active site" evidence="9">
    <location>
        <position position="50"/>
    </location>
</feature>